<feature type="transmembrane region" description="Helical" evidence="6">
    <location>
        <begin position="264"/>
        <end position="282"/>
    </location>
</feature>
<proteinExistence type="predicted"/>
<evidence type="ECO:0000256" key="4">
    <source>
        <dbReference type="ARBA" id="ARBA00022989"/>
    </source>
</evidence>
<feature type="transmembrane region" description="Helical" evidence="6">
    <location>
        <begin position="77"/>
        <end position="95"/>
    </location>
</feature>
<dbReference type="InterPro" id="IPR000620">
    <property type="entry name" value="EamA_dom"/>
</dbReference>
<dbReference type="PANTHER" id="PTHR42920">
    <property type="entry name" value="OS03G0707200 PROTEIN-RELATED"/>
    <property type="match status" value="1"/>
</dbReference>
<reference evidence="9" key="1">
    <citation type="journal article" date="2019" name="Int. J. Syst. Evol. Microbiol.">
        <title>The Global Catalogue of Microorganisms (GCM) 10K type strain sequencing project: providing services to taxonomists for standard genome sequencing and annotation.</title>
        <authorList>
            <consortium name="The Broad Institute Genomics Platform"/>
            <consortium name="The Broad Institute Genome Sequencing Center for Infectious Disease"/>
            <person name="Wu L."/>
            <person name="Ma J."/>
        </authorList>
    </citation>
    <scope>NUCLEOTIDE SEQUENCE [LARGE SCALE GENOMIC DNA]</scope>
    <source>
        <strain evidence="9">KACC 12507</strain>
    </source>
</reference>
<gene>
    <name evidence="8" type="ORF">ACFO4O_06680</name>
</gene>
<feature type="transmembrane region" description="Helical" evidence="6">
    <location>
        <begin position="107"/>
        <end position="127"/>
    </location>
</feature>
<feature type="transmembrane region" description="Helical" evidence="6">
    <location>
        <begin position="134"/>
        <end position="152"/>
    </location>
</feature>
<dbReference type="SUPFAM" id="SSF103481">
    <property type="entry name" value="Multidrug resistance efflux transporter EmrE"/>
    <property type="match status" value="2"/>
</dbReference>
<evidence type="ECO:0000256" key="2">
    <source>
        <dbReference type="ARBA" id="ARBA00022475"/>
    </source>
</evidence>
<keyword evidence="9" id="KW-1185">Reference proteome</keyword>
<dbReference type="EMBL" id="JBHSGU010000002">
    <property type="protein sequence ID" value="MFC4699836.1"/>
    <property type="molecule type" value="Genomic_DNA"/>
</dbReference>
<keyword evidence="5 6" id="KW-0472">Membrane</keyword>
<feature type="transmembrane region" description="Helical" evidence="6">
    <location>
        <begin position="193"/>
        <end position="212"/>
    </location>
</feature>
<evidence type="ECO:0000313" key="9">
    <source>
        <dbReference type="Proteomes" id="UP001595897"/>
    </source>
</evidence>
<keyword evidence="4 6" id="KW-1133">Transmembrane helix</keyword>
<comment type="subcellular location">
    <subcellularLocation>
        <location evidence="1">Cell membrane</location>
        <topology evidence="1">Multi-pass membrane protein</topology>
    </subcellularLocation>
</comment>
<comment type="caution">
    <text evidence="8">The sequence shown here is derived from an EMBL/GenBank/DDBJ whole genome shotgun (WGS) entry which is preliminary data.</text>
</comment>
<dbReference type="Proteomes" id="UP001595897">
    <property type="component" value="Unassembled WGS sequence"/>
</dbReference>
<evidence type="ECO:0000313" key="8">
    <source>
        <dbReference type="EMBL" id="MFC4699836.1"/>
    </source>
</evidence>
<dbReference type="InterPro" id="IPR037185">
    <property type="entry name" value="EmrE-like"/>
</dbReference>
<feature type="transmembrane region" description="Helical" evidence="6">
    <location>
        <begin position="12"/>
        <end position="31"/>
    </location>
</feature>
<feature type="domain" description="EamA" evidence="7">
    <location>
        <begin position="163"/>
        <end position="305"/>
    </location>
</feature>
<dbReference type="Pfam" id="PF00892">
    <property type="entry name" value="EamA"/>
    <property type="match status" value="2"/>
</dbReference>
<evidence type="ECO:0000256" key="5">
    <source>
        <dbReference type="ARBA" id="ARBA00023136"/>
    </source>
</evidence>
<evidence type="ECO:0000256" key="3">
    <source>
        <dbReference type="ARBA" id="ARBA00022692"/>
    </source>
</evidence>
<evidence type="ECO:0000256" key="6">
    <source>
        <dbReference type="SAM" id="Phobius"/>
    </source>
</evidence>
<name>A0ABV9LTJ5_9ALTE</name>
<feature type="transmembrane region" description="Helical" evidence="6">
    <location>
        <begin position="43"/>
        <end position="65"/>
    </location>
</feature>
<feature type="transmembrane region" description="Helical" evidence="6">
    <location>
        <begin position="288"/>
        <end position="305"/>
    </location>
</feature>
<evidence type="ECO:0000259" key="7">
    <source>
        <dbReference type="Pfam" id="PF00892"/>
    </source>
</evidence>
<keyword evidence="3 6" id="KW-0812">Transmembrane</keyword>
<accession>A0ABV9LTJ5</accession>
<dbReference type="RefSeq" id="WP_382406733.1">
    <property type="nucleotide sequence ID" value="NZ_JBHSGU010000002.1"/>
</dbReference>
<dbReference type="PANTHER" id="PTHR42920:SF5">
    <property type="entry name" value="EAMA DOMAIN-CONTAINING PROTEIN"/>
    <property type="match status" value="1"/>
</dbReference>
<feature type="transmembrane region" description="Helical" evidence="6">
    <location>
        <begin position="232"/>
        <end position="252"/>
    </location>
</feature>
<dbReference type="InterPro" id="IPR051258">
    <property type="entry name" value="Diverse_Substrate_Transporter"/>
</dbReference>
<organism evidence="8 9">
    <name type="scientific">Glaciecola siphonariae</name>
    <dbReference type="NCBI Taxonomy" id="521012"/>
    <lineage>
        <taxon>Bacteria</taxon>
        <taxon>Pseudomonadati</taxon>
        <taxon>Pseudomonadota</taxon>
        <taxon>Gammaproteobacteria</taxon>
        <taxon>Alteromonadales</taxon>
        <taxon>Alteromonadaceae</taxon>
        <taxon>Glaciecola</taxon>
    </lineage>
</organism>
<protein>
    <submittedName>
        <fullName evidence="8">DMT family transporter</fullName>
    </submittedName>
</protein>
<feature type="transmembrane region" description="Helical" evidence="6">
    <location>
        <begin position="164"/>
        <end position="181"/>
    </location>
</feature>
<sequence length="317" mass="34264">MKPPLAHESLVPGILLALAGTFMFSLKPILIKHAYAMGVSSEQLITLRMLFAIPFYIGVILYYSFRNAHIRHLYVQYMLPVAALGVLGYFVASYLDLLGLQYISAQLERVVLFCFPTIVVLMSYFFFKTRLPKNIWLLLGMSYAGILLIFGHDLSVLGTEVAKGTALVFLSAIAFAIYVLWSKPIMSKIGSQVFTSMAMVAASIVILVFFFVSQSTNIGSIKGSGLLVSKEAYLVCAAIAFFCTVIPSLLVAEAIHKIGPERTSIVGTSGPAITSVFAVTWLGEPFTVYHGAGLGLIMLAVGLMMRPASSASSASST</sequence>
<feature type="domain" description="EamA" evidence="7">
    <location>
        <begin position="12"/>
        <end position="150"/>
    </location>
</feature>
<keyword evidence="2" id="KW-1003">Cell membrane</keyword>
<evidence type="ECO:0000256" key="1">
    <source>
        <dbReference type="ARBA" id="ARBA00004651"/>
    </source>
</evidence>